<accession>A0ACC1HPQ7</accession>
<comment type="caution">
    <text evidence="1">The sequence shown here is derived from an EMBL/GenBank/DDBJ whole genome shotgun (WGS) entry which is preliminary data.</text>
</comment>
<dbReference type="EMBL" id="JAMZIH010005150">
    <property type="protein sequence ID" value="KAJ1675939.1"/>
    <property type="molecule type" value="Genomic_DNA"/>
</dbReference>
<evidence type="ECO:0000313" key="2">
    <source>
        <dbReference type="Proteomes" id="UP001145114"/>
    </source>
</evidence>
<keyword evidence="2" id="KW-1185">Reference proteome</keyword>
<gene>
    <name evidence="1" type="primary">CSE1</name>
    <name evidence="1" type="ORF">EV182_000266</name>
</gene>
<protein>
    <submittedName>
        <fullName evidence="1">Importin-alpha export receptor</fullName>
    </submittedName>
</protein>
<evidence type="ECO:0000313" key="1">
    <source>
        <dbReference type="EMBL" id="KAJ1675939.1"/>
    </source>
</evidence>
<reference evidence="1" key="1">
    <citation type="submission" date="2022-06" db="EMBL/GenBank/DDBJ databases">
        <title>Phylogenomic reconstructions and comparative analyses of Kickxellomycotina fungi.</title>
        <authorList>
            <person name="Reynolds N.K."/>
            <person name="Stajich J.E."/>
            <person name="Barry K."/>
            <person name="Grigoriev I.V."/>
            <person name="Crous P."/>
            <person name="Smith M.E."/>
        </authorList>
    </citation>
    <scope>NUCLEOTIDE SEQUENCE</scope>
    <source>
        <strain evidence="1">RSA 2271</strain>
    </source>
</reference>
<dbReference type="Proteomes" id="UP001145114">
    <property type="component" value="Unassembled WGS sequence"/>
</dbReference>
<organism evidence="1 2">
    <name type="scientific">Spiromyces aspiralis</name>
    <dbReference type="NCBI Taxonomy" id="68401"/>
    <lineage>
        <taxon>Eukaryota</taxon>
        <taxon>Fungi</taxon>
        <taxon>Fungi incertae sedis</taxon>
        <taxon>Zoopagomycota</taxon>
        <taxon>Kickxellomycotina</taxon>
        <taxon>Kickxellomycetes</taxon>
        <taxon>Kickxellales</taxon>
        <taxon>Kickxellaceae</taxon>
        <taxon>Spiromyces</taxon>
    </lineage>
</organism>
<keyword evidence="1" id="KW-0675">Receptor</keyword>
<proteinExistence type="predicted"/>
<name>A0ACC1HPQ7_9FUNG</name>
<sequence>MQASIPSQTLANVLRETLSQQDSLRKKAEQQLAEMEKAPHFVSPLVELMKAQGDPTVSFAAALYFKNYIKRLWPQDENTEDFIVKADRDVIKSEIVGLMVSLDPRLQLQVSEAMSVIADNDFPANWPNLIHNLISKLSRDNYKANNAVLQAAHTVFKRWRSEFRSDLLFSEIKFVLEQFCQPYMDFFFSTHDLIQAHAQDKPALDVLLKSLSLLCDIYYDLNCQDLPEFFEDNMPQFMDKFHFYLTYSNPLVESDDEDSPGLLEELKAVICEILTLYAQRYEEDFKQLQQFVQTVWNMMTSMGPEQKYDTLVCKGINFLRTVVKNPRHKDLFSAPETLSLICQKIVLPNMALSTADEELFEDDPMQYVQRDSDGSEVDTRRKAASDLVRGLLEQFNAPTTQAMSQYVQNNLRNYAANPAQNWKDKDIAIFMVFSVAIISSNHLLGVTKTNDQVNISDFYQSHVVGHLKDVGSDTNEPILKADAIKYVLNFRNQLSLPELTEALGMLASHLAHPNAVVSTYAAIAIERILVLKKDDRLVFGPHDIQDKAPHILHAIFSRLEAAPSPQKLAENPHYMKTIMRVIIASRTNITPIAPIALDKLAAILQLVSTNPSNPQFNHFLFESIGSLARFSCAATPQAIATFESKLFPIFQFILQSDVAEFMPYVFQILAQLLSIHTPEQGLPEAYVSLLSPLLNPALWELAGNRPALVRLLQSYLQTGATQLVQNNFLNPILGIFQKLVASRANDHHAFNLLIAITLFVPLPTLKSYFKTIMTLLLTRLQSSRTAKFTRNFCHYIAVLMSLGIDKDASSDESGVGVLISTTNSIQPDLFMGVLKGVLIDAIPTVLGPLERKTTATGFGAFATSRFALDSPQFLAAVPAVLKQVVTLIEDPAVRESKAKADASKGPTGGSFVISHDQEDLDSLEFEDAGYQTSFTRLATLGEIKLDPTPTIINVPLWLAQRLKANAADPKMQQAVQALDSNVQAVLQRYISLS</sequence>